<name>A0A426TZ47_9CHLR</name>
<dbReference type="CDD" id="cd00555">
    <property type="entry name" value="Maf"/>
    <property type="match status" value="1"/>
</dbReference>
<comment type="similarity">
    <text evidence="3">Belongs to the Maf family. YhdE subfamily.</text>
</comment>
<feature type="site" description="Important for substrate specificity" evidence="3">
    <location>
        <position position="168"/>
    </location>
</feature>
<dbReference type="EMBL" id="RSAS01000446">
    <property type="protein sequence ID" value="RRR71493.1"/>
    <property type="molecule type" value="Genomic_DNA"/>
</dbReference>
<comment type="subcellular location">
    <subcellularLocation>
        <location evidence="3">Cytoplasm</location>
    </subcellularLocation>
</comment>
<sequence length="231" mass="23933">MTTSPPIVLASASPRRHELLAALGVAFTVLVTDVEDDLQAGAPELMAQLPSANVPPLHHPTLLAWRKAQAAAAHASGAVVLGADTVVVLDGMLLNKPGDAATAQVMLTRLAGRRHVVYTGVCVLAPDGAAHLALVATEVEFAAVSAQAIADYVATGEPLDKAGAYGVQGMGGRLVRAVHGSYTAVVGLPLATTYELLQRAGVQDMNDPSVTYQRWLQSQGKEPLPCPPTLP</sequence>
<dbReference type="HAMAP" id="MF_00528">
    <property type="entry name" value="Maf"/>
    <property type="match status" value="1"/>
</dbReference>
<keyword evidence="2 3" id="KW-0378">Hydrolase</keyword>
<evidence type="ECO:0000313" key="4">
    <source>
        <dbReference type="EMBL" id="RRR71493.1"/>
    </source>
</evidence>
<dbReference type="Gene3D" id="3.90.950.10">
    <property type="match status" value="1"/>
</dbReference>
<reference evidence="4 5" key="1">
    <citation type="submission" date="2018-12" db="EMBL/GenBank/DDBJ databases">
        <title>Genome Sequence of Candidatus Viridilinea halotolerans isolated from saline sulfide-rich spring.</title>
        <authorList>
            <person name="Grouzdev D.S."/>
            <person name="Burganskaya E.I."/>
            <person name="Krutkina M.S."/>
            <person name="Sukhacheva M.V."/>
            <person name="Gorlenko V.M."/>
        </authorList>
    </citation>
    <scope>NUCLEOTIDE SEQUENCE [LARGE SCALE GENOMIC DNA]</scope>
    <source>
        <strain evidence="4">Chok-6</strain>
    </source>
</reference>
<feature type="site" description="Important for substrate specificity" evidence="3">
    <location>
        <position position="15"/>
    </location>
</feature>
<dbReference type="InterPro" id="IPR003697">
    <property type="entry name" value="Maf-like"/>
</dbReference>
<dbReference type="PANTHER" id="PTHR43213:SF5">
    <property type="entry name" value="BIFUNCTIONAL DTTP_UTP PYROPHOSPHATASE_METHYLTRANSFERASE PROTEIN-RELATED"/>
    <property type="match status" value="1"/>
</dbReference>
<keyword evidence="3" id="KW-0963">Cytoplasm</keyword>
<accession>A0A426TZ47</accession>
<evidence type="ECO:0000256" key="2">
    <source>
        <dbReference type="ARBA" id="ARBA00022801"/>
    </source>
</evidence>
<evidence type="ECO:0000256" key="1">
    <source>
        <dbReference type="ARBA" id="ARBA00001968"/>
    </source>
</evidence>
<comment type="catalytic activity">
    <reaction evidence="3">
        <text>dTTP + H2O = dTMP + diphosphate + H(+)</text>
        <dbReference type="Rhea" id="RHEA:28534"/>
        <dbReference type="ChEBI" id="CHEBI:15377"/>
        <dbReference type="ChEBI" id="CHEBI:15378"/>
        <dbReference type="ChEBI" id="CHEBI:33019"/>
        <dbReference type="ChEBI" id="CHEBI:37568"/>
        <dbReference type="ChEBI" id="CHEBI:63528"/>
        <dbReference type="EC" id="3.6.1.9"/>
    </reaction>
</comment>
<dbReference type="GO" id="GO:0036221">
    <property type="term" value="F:UTP diphosphatase activity"/>
    <property type="evidence" value="ECO:0007669"/>
    <property type="project" value="RHEA"/>
</dbReference>
<dbReference type="SUPFAM" id="SSF52972">
    <property type="entry name" value="ITPase-like"/>
    <property type="match status" value="1"/>
</dbReference>
<dbReference type="GO" id="GO:0036218">
    <property type="term" value="F:dTTP diphosphatase activity"/>
    <property type="evidence" value="ECO:0007669"/>
    <property type="project" value="RHEA"/>
</dbReference>
<comment type="cofactor">
    <cofactor evidence="1 3">
        <name>a divalent metal cation</name>
        <dbReference type="ChEBI" id="CHEBI:60240"/>
    </cofactor>
</comment>
<organism evidence="4 5">
    <name type="scientific">Candidatus Viridilinea halotolerans</name>
    <dbReference type="NCBI Taxonomy" id="2491704"/>
    <lineage>
        <taxon>Bacteria</taxon>
        <taxon>Bacillati</taxon>
        <taxon>Chloroflexota</taxon>
        <taxon>Chloroflexia</taxon>
        <taxon>Chloroflexales</taxon>
        <taxon>Chloroflexineae</taxon>
        <taxon>Oscillochloridaceae</taxon>
        <taxon>Candidatus Viridilinea</taxon>
    </lineage>
</organism>
<evidence type="ECO:0000256" key="3">
    <source>
        <dbReference type="HAMAP-Rule" id="MF_00528"/>
    </source>
</evidence>
<dbReference type="Pfam" id="PF02545">
    <property type="entry name" value="Maf"/>
    <property type="match status" value="1"/>
</dbReference>
<feature type="active site" description="Proton acceptor" evidence="3">
    <location>
        <position position="84"/>
    </location>
</feature>
<proteinExistence type="inferred from homology"/>
<comment type="function">
    <text evidence="3">Nucleoside triphosphate pyrophosphatase that hydrolyzes dTTP and UTP. May have a dual role in cell division arrest and in preventing the incorporation of modified nucleotides into cellular nucleic acids.</text>
</comment>
<gene>
    <name evidence="4" type="primary">maf</name>
    <name evidence="4" type="ORF">EI684_11565</name>
</gene>
<comment type="caution">
    <text evidence="3">Lacks conserved residue(s) required for the propagation of feature annotation.</text>
</comment>
<dbReference type="AlphaFoldDB" id="A0A426TZ47"/>
<dbReference type="PANTHER" id="PTHR43213">
    <property type="entry name" value="BIFUNCTIONAL DTTP/UTP PYROPHOSPHATASE/METHYLTRANSFERASE PROTEIN-RELATED"/>
    <property type="match status" value="1"/>
</dbReference>
<dbReference type="NCBIfam" id="TIGR00172">
    <property type="entry name" value="maf"/>
    <property type="match status" value="1"/>
</dbReference>
<comment type="caution">
    <text evidence="4">The sequence shown here is derived from an EMBL/GenBank/DDBJ whole genome shotgun (WGS) entry which is preliminary data.</text>
</comment>
<comment type="catalytic activity">
    <reaction evidence="3">
        <text>UTP + H2O = UMP + diphosphate + H(+)</text>
        <dbReference type="Rhea" id="RHEA:29395"/>
        <dbReference type="ChEBI" id="CHEBI:15377"/>
        <dbReference type="ChEBI" id="CHEBI:15378"/>
        <dbReference type="ChEBI" id="CHEBI:33019"/>
        <dbReference type="ChEBI" id="CHEBI:46398"/>
        <dbReference type="ChEBI" id="CHEBI:57865"/>
        <dbReference type="EC" id="3.6.1.9"/>
    </reaction>
</comment>
<dbReference type="InterPro" id="IPR029001">
    <property type="entry name" value="ITPase-like_fam"/>
</dbReference>
<dbReference type="PIRSF" id="PIRSF006305">
    <property type="entry name" value="Maf"/>
    <property type="match status" value="1"/>
</dbReference>
<evidence type="ECO:0000313" key="5">
    <source>
        <dbReference type="Proteomes" id="UP000280307"/>
    </source>
</evidence>
<dbReference type="GO" id="GO:0005737">
    <property type="term" value="C:cytoplasm"/>
    <property type="evidence" value="ECO:0007669"/>
    <property type="project" value="UniProtKB-SubCell"/>
</dbReference>
<protein>
    <recommendedName>
        <fullName evidence="3">dTTP/UTP pyrophosphatase</fullName>
        <shortName evidence="3">dTTPase/UTPase</shortName>
        <ecNumber evidence="3">3.6.1.9</ecNumber>
    </recommendedName>
    <alternativeName>
        <fullName evidence="3">Nucleoside triphosphate pyrophosphatase</fullName>
    </alternativeName>
    <alternativeName>
        <fullName evidence="3">Nucleotide pyrophosphatase</fullName>
        <shortName evidence="3">Nucleotide PPase</shortName>
    </alternativeName>
</protein>
<dbReference type="GO" id="GO:0009117">
    <property type="term" value="P:nucleotide metabolic process"/>
    <property type="evidence" value="ECO:0007669"/>
    <property type="project" value="UniProtKB-KW"/>
</dbReference>
<keyword evidence="3" id="KW-0546">Nucleotide metabolism</keyword>
<feature type="site" description="Important for substrate specificity" evidence="3">
    <location>
        <position position="85"/>
    </location>
</feature>
<dbReference type="EC" id="3.6.1.9" evidence="3"/>
<dbReference type="Proteomes" id="UP000280307">
    <property type="component" value="Unassembled WGS sequence"/>
</dbReference>